<accession>A0ABY9GLI3</accession>
<reference evidence="1 2" key="1">
    <citation type="submission" date="2023-02" db="EMBL/GenBank/DDBJ databases">
        <title>Evolution of Hrp T3SS in non-pathogenic Pseudomonas fluorescens.</title>
        <authorList>
            <person name="Liao K."/>
            <person name="Wei H."/>
            <person name="Gu Y."/>
        </authorList>
    </citation>
    <scope>NUCLEOTIDE SEQUENCE [LARGE SCALE GENOMIC DNA]</scope>
    <source>
        <strain evidence="1 2">FP607</strain>
    </source>
</reference>
<dbReference type="EMBL" id="CP117430">
    <property type="protein sequence ID" value="WLI16508.1"/>
    <property type="molecule type" value="Genomic_DNA"/>
</dbReference>
<proteinExistence type="predicted"/>
<dbReference type="Proteomes" id="UP001230768">
    <property type="component" value="Chromosome"/>
</dbReference>
<dbReference type="RefSeq" id="WP_305422161.1">
    <property type="nucleotide sequence ID" value="NZ_CP117430.1"/>
</dbReference>
<protein>
    <recommendedName>
        <fullName evidence="3">Type III effector</fullName>
    </recommendedName>
</protein>
<name>A0ABY9GLI3_9PSED</name>
<organism evidence="1 2">
    <name type="scientific">Pseudomonas wuhanensis</name>
    <dbReference type="NCBI Taxonomy" id="2954098"/>
    <lineage>
        <taxon>Bacteria</taxon>
        <taxon>Pseudomonadati</taxon>
        <taxon>Pseudomonadota</taxon>
        <taxon>Gammaproteobacteria</taxon>
        <taxon>Pseudomonadales</taxon>
        <taxon>Pseudomonadaceae</taxon>
        <taxon>Pseudomonas</taxon>
    </lineage>
</organism>
<keyword evidence="2" id="KW-1185">Reference proteome</keyword>
<gene>
    <name evidence="1" type="ORF">PSH88_19590</name>
</gene>
<evidence type="ECO:0008006" key="3">
    <source>
        <dbReference type="Google" id="ProtNLM"/>
    </source>
</evidence>
<evidence type="ECO:0000313" key="2">
    <source>
        <dbReference type="Proteomes" id="UP001230768"/>
    </source>
</evidence>
<evidence type="ECO:0000313" key="1">
    <source>
        <dbReference type="EMBL" id="WLI16508.1"/>
    </source>
</evidence>
<sequence>MFTRVSALPPQLQFNPTSAIAELSNVRVAHDPTELSAQKLEAFKESIGQFFNVHVTPENLDVIRQIVTDRAEKILAMGHTPEMFEANMQKAYGLDQVAQAAIGFIRATPFAGASVLTDLESSLFPPGASPALKGVISGLVSGAMDTVGTSIMNRATRDSLWMRAPADKLEPIMAEALARNQASLGRKSLEASVASQTYTVRNVLRMVVAASVTATQGAESARRWDTGVTAIGGLIANAGFATKLHQNERRDYRAGPAFLLGRIDWEDQYKALSTTDLIRGPITNGSKVMGRMALSCLTDTLNALGTSVQASSMVKNVGALGGGFAATSVLREMTRNAATLQGLPPAVVAAADHAVNTVASAAVFSAWATADVMTSPFTEKAVEFIHESVPKGLGQLSHRVGDGATSGADSVARRVNHLFNRRPVGDRPRGDGSA</sequence>